<name>A0A0E0FCB0_9ORYZ</name>
<reference evidence="2" key="2">
    <citation type="submission" date="2018-05" db="EMBL/GenBank/DDBJ databases">
        <title>OmerRS3 (Oryza meridionalis Reference Sequence Version 3).</title>
        <authorList>
            <person name="Zhang J."/>
            <person name="Kudrna D."/>
            <person name="Lee S."/>
            <person name="Talag J."/>
            <person name="Welchert J."/>
            <person name="Wing R.A."/>
        </authorList>
    </citation>
    <scope>NUCLEOTIDE SEQUENCE [LARGE SCALE GENOMIC DNA]</scope>
    <source>
        <strain evidence="2">cv. OR44</strain>
    </source>
</reference>
<dbReference type="EnsemblPlants" id="OMERI12G08870.1">
    <property type="protein sequence ID" value="OMERI12G08870.1"/>
    <property type="gene ID" value="OMERI12G08870"/>
</dbReference>
<accession>A0A0E0FCB0</accession>
<evidence type="ECO:0000256" key="1">
    <source>
        <dbReference type="SAM" id="Phobius"/>
    </source>
</evidence>
<evidence type="ECO:0000313" key="3">
    <source>
        <dbReference type="Proteomes" id="UP000008021"/>
    </source>
</evidence>
<sequence length="86" mass="9296">MDEAVWLDERTDAAVLDLSFAAPGGDGDGRNEVAASVTRWWRRRLVHPRSWWLRYRGGHGVVGSGNVAAAAAALVAAAAGARRRER</sequence>
<dbReference type="AlphaFoldDB" id="A0A0E0FCB0"/>
<keyword evidence="1" id="KW-1133">Transmembrane helix</keyword>
<organism evidence="2">
    <name type="scientific">Oryza meridionalis</name>
    <dbReference type="NCBI Taxonomy" id="40149"/>
    <lineage>
        <taxon>Eukaryota</taxon>
        <taxon>Viridiplantae</taxon>
        <taxon>Streptophyta</taxon>
        <taxon>Embryophyta</taxon>
        <taxon>Tracheophyta</taxon>
        <taxon>Spermatophyta</taxon>
        <taxon>Magnoliopsida</taxon>
        <taxon>Liliopsida</taxon>
        <taxon>Poales</taxon>
        <taxon>Poaceae</taxon>
        <taxon>BOP clade</taxon>
        <taxon>Oryzoideae</taxon>
        <taxon>Oryzeae</taxon>
        <taxon>Oryzinae</taxon>
        <taxon>Oryza</taxon>
    </lineage>
</organism>
<dbReference type="Gramene" id="OMERI12G08870.1">
    <property type="protein sequence ID" value="OMERI12G08870.1"/>
    <property type="gene ID" value="OMERI12G08870"/>
</dbReference>
<proteinExistence type="predicted"/>
<keyword evidence="3" id="KW-1185">Reference proteome</keyword>
<dbReference type="HOGENOM" id="CLU_2501720_0_0_1"/>
<keyword evidence="1" id="KW-0472">Membrane</keyword>
<keyword evidence="1" id="KW-0812">Transmembrane</keyword>
<evidence type="ECO:0000313" key="2">
    <source>
        <dbReference type="EnsemblPlants" id="OMERI12G08870.1"/>
    </source>
</evidence>
<protein>
    <submittedName>
        <fullName evidence="2">Uncharacterized protein</fullName>
    </submittedName>
</protein>
<feature type="transmembrane region" description="Helical" evidence="1">
    <location>
        <begin position="61"/>
        <end position="81"/>
    </location>
</feature>
<dbReference type="Proteomes" id="UP000008021">
    <property type="component" value="Chromosome 12"/>
</dbReference>
<reference evidence="2" key="1">
    <citation type="submission" date="2015-04" db="UniProtKB">
        <authorList>
            <consortium name="EnsemblPlants"/>
        </authorList>
    </citation>
    <scope>IDENTIFICATION</scope>
</reference>